<sequence>MPIRAYCTICSDFFDHSKDVAAIHCGHTFHYECLLQWFQSAPTKTCPQCRKQVSTRHIITKLFFDVGGEEEGGSVDPESLQVLISSKERDWRDRQKVLDGLKDTVDRQNRDLDSVRKDIMEKEMLCCTLRKQMTYLETQHNETQALKEEARRLRTRMKTYESVDVLLQGQRSEVESMITDMGVSQAAVEQLSIYCISLKKEYDNLKGGLKSSNDMCEKLKREVLSSNHRLQKATMEGNKTNEDVKSLQNDLASADKEISSLKKKVEFLQRTLSTPTRTNEALSRLVFESPAPMELKQPRLHYPSDSMDIDLNMTYDITTPDDVAKKPLQCKKMRLDPPACLTVTCFLPQARDEDASMEPFFKNSLLFRKKIFGSMLDPQRKPGVMRSGYDGLGGRTKFIQPSPLSEIRPLMKAKRKKVCRPPPKMATCLTLDGFLE</sequence>
<reference evidence="1" key="1">
    <citation type="submission" date="2022-05" db="EMBL/GenBank/DDBJ databases">
        <title>Chromosome-level genome of Chaenocephalus aceratus.</title>
        <authorList>
            <person name="Park H."/>
        </authorList>
    </citation>
    <scope>NUCLEOTIDE SEQUENCE</scope>
    <source>
        <strain evidence="1">KU_202001</strain>
    </source>
</reference>
<evidence type="ECO:0000313" key="2">
    <source>
        <dbReference type="Proteomes" id="UP001057452"/>
    </source>
</evidence>
<keyword evidence="2" id="KW-1185">Reference proteome</keyword>
<accession>A0ACB9XH31</accession>
<organism evidence="1 2">
    <name type="scientific">Chaenocephalus aceratus</name>
    <name type="common">Blackfin icefish</name>
    <name type="synonym">Chaenichthys aceratus</name>
    <dbReference type="NCBI Taxonomy" id="36190"/>
    <lineage>
        <taxon>Eukaryota</taxon>
        <taxon>Metazoa</taxon>
        <taxon>Chordata</taxon>
        <taxon>Craniata</taxon>
        <taxon>Vertebrata</taxon>
        <taxon>Euteleostomi</taxon>
        <taxon>Actinopterygii</taxon>
        <taxon>Neopterygii</taxon>
        <taxon>Teleostei</taxon>
        <taxon>Neoteleostei</taxon>
        <taxon>Acanthomorphata</taxon>
        <taxon>Eupercaria</taxon>
        <taxon>Perciformes</taxon>
        <taxon>Notothenioidei</taxon>
        <taxon>Channichthyidae</taxon>
        <taxon>Chaenocephalus</taxon>
    </lineage>
</organism>
<dbReference type="EMBL" id="CM043789">
    <property type="protein sequence ID" value="KAI4826387.1"/>
    <property type="molecule type" value="Genomic_DNA"/>
</dbReference>
<comment type="caution">
    <text evidence="1">The sequence shown here is derived from an EMBL/GenBank/DDBJ whole genome shotgun (WGS) entry which is preliminary data.</text>
</comment>
<dbReference type="Proteomes" id="UP001057452">
    <property type="component" value="Chromosome 5"/>
</dbReference>
<evidence type="ECO:0000313" key="1">
    <source>
        <dbReference type="EMBL" id="KAI4826387.1"/>
    </source>
</evidence>
<gene>
    <name evidence="1" type="ORF">KUCAC02_029835</name>
</gene>
<proteinExistence type="predicted"/>
<name>A0ACB9XH31_CHAAC</name>
<protein>
    <submittedName>
        <fullName evidence="1">Uncharacterized protein</fullName>
    </submittedName>
</protein>